<sequence length="230" mass="26870">MSEAVFFVENAEELAKQKMDNINPELSEKFQLLIKFLSRFPESCSNPRSKQVRKNFGKAEHIEYLAQNFNESRLPKKPTPPTTIPDEVVSLVLNVSFDIPQENLNRIKEEHRLSMASENIVGDLLERYLAEKLEPCGWIWCSGTSVKAVDFIHYDNEKDEWGLLQVKNRDNTENSSSSKIRDNTPIKKWFRTFSQRDATNWENFPDEVSSKDLNEDDFRAFVESYLRKIK</sequence>
<dbReference type="GO" id="GO:0009307">
    <property type="term" value="P:DNA restriction-modification system"/>
    <property type="evidence" value="ECO:0007669"/>
    <property type="project" value="InterPro"/>
</dbReference>
<gene>
    <name evidence="1" type="ORF">A9W71_19330</name>
    <name evidence="3" type="ORF">C4784_08235</name>
    <name evidence="2" type="ORF">C4855_09495</name>
</gene>
<dbReference type="GO" id="GO:0003677">
    <property type="term" value="F:DNA binding"/>
    <property type="evidence" value="ECO:0007669"/>
    <property type="project" value="InterPro"/>
</dbReference>
<dbReference type="EMBL" id="QDOO01000006">
    <property type="protein sequence ID" value="PVM67179.1"/>
    <property type="molecule type" value="Genomic_DNA"/>
</dbReference>
<evidence type="ECO:0000313" key="1">
    <source>
        <dbReference type="EMBL" id="ECT7283004.1"/>
    </source>
</evidence>
<dbReference type="InterPro" id="IPR019070">
    <property type="entry name" value="Restrct_endonuc_II_SinI"/>
</dbReference>
<dbReference type="EMBL" id="QDLV01000006">
    <property type="protein sequence ID" value="PVJ48574.1"/>
    <property type="molecule type" value="Genomic_DNA"/>
</dbReference>
<accession>A0A2T8XD08</accession>
<dbReference type="Proteomes" id="UP000245068">
    <property type="component" value="Unassembled WGS sequence"/>
</dbReference>
<reference evidence="4 5" key="1">
    <citation type="submission" date="2018-04" db="EMBL/GenBank/DDBJ databases">
        <title>Serotype diversity and antimicrobial resistance among Salmonella enterica isolated from patients at an equine referral hospital.</title>
        <authorList>
            <person name="Leon I.M."/>
            <person name="Lawhon S.D."/>
            <person name="Norman K.N."/>
            <person name="Threadgill D.S."/>
            <person name="Ohta N."/>
            <person name="Vinasco J."/>
            <person name="Scott H.M."/>
        </authorList>
    </citation>
    <scope>NUCLEOTIDE SEQUENCE [LARGE SCALE GENOMIC DNA]</scope>
    <source>
        <strain evidence="3 4">159</strain>
        <strain evidence="2 5">230</strain>
    </source>
</reference>
<evidence type="ECO:0000313" key="3">
    <source>
        <dbReference type="EMBL" id="PVM67179.1"/>
    </source>
</evidence>
<name>A0A2T8XD08_SALET</name>
<reference evidence="1" key="2">
    <citation type="submission" date="2018-07" db="EMBL/GenBank/DDBJ databases">
        <authorList>
            <consortium name="NARMS: The National Antimicrobial Resistance Monitoring System"/>
        </authorList>
    </citation>
    <scope>NUCLEOTIDE SEQUENCE</scope>
    <source>
        <strain evidence="1">CVM N42501</strain>
    </source>
</reference>
<dbReference type="GO" id="GO:0009036">
    <property type="term" value="F:type II site-specific deoxyribonuclease activity"/>
    <property type="evidence" value="ECO:0007669"/>
    <property type="project" value="InterPro"/>
</dbReference>
<protein>
    <submittedName>
        <fullName evidence="1">SinI family restriction endonuclease</fullName>
    </submittedName>
    <submittedName>
        <fullName evidence="2">Type-2 restriction enzyme SinI</fullName>
    </submittedName>
</protein>
<organism evidence="2 5">
    <name type="scientific">Salmonella enterica subsp. enterica serovar Gaminara</name>
    <dbReference type="NCBI Taxonomy" id="913070"/>
    <lineage>
        <taxon>Bacteria</taxon>
        <taxon>Pseudomonadati</taxon>
        <taxon>Pseudomonadota</taxon>
        <taxon>Gammaproteobacteria</taxon>
        <taxon>Enterobacterales</taxon>
        <taxon>Enterobacteriaceae</taxon>
        <taxon>Salmonella</taxon>
    </lineage>
</organism>
<dbReference type="EMBL" id="AAKNPZ010000023">
    <property type="protein sequence ID" value="ECT7283004.1"/>
    <property type="molecule type" value="Genomic_DNA"/>
</dbReference>
<dbReference type="Proteomes" id="UP000245551">
    <property type="component" value="Unassembled WGS sequence"/>
</dbReference>
<evidence type="ECO:0000313" key="4">
    <source>
        <dbReference type="Proteomes" id="UP000245068"/>
    </source>
</evidence>
<keyword evidence="1" id="KW-0540">Nuclease</keyword>
<comment type="caution">
    <text evidence="2">The sequence shown here is derived from an EMBL/GenBank/DDBJ whole genome shotgun (WGS) entry which is preliminary data.</text>
</comment>
<evidence type="ECO:0000313" key="5">
    <source>
        <dbReference type="Proteomes" id="UP000245551"/>
    </source>
</evidence>
<dbReference type="RefSeq" id="WP_023214691.1">
    <property type="nucleotide sequence ID" value="NZ_CP024165.1"/>
</dbReference>
<proteinExistence type="predicted"/>
<keyword evidence="1" id="KW-0378">Hydrolase</keyword>
<evidence type="ECO:0000313" key="2">
    <source>
        <dbReference type="EMBL" id="PVJ48574.1"/>
    </source>
</evidence>
<dbReference type="SMR" id="A0A2T8XD08"/>
<keyword evidence="1" id="KW-0255">Endonuclease</keyword>
<dbReference type="Pfam" id="PF09570">
    <property type="entry name" value="RE_SinI"/>
    <property type="match status" value="1"/>
</dbReference>
<dbReference type="AlphaFoldDB" id="A0A2T8XD08"/>